<reference evidence="8 9" key="1">
    <citation type="submission" date="2020-04" db="EMBL/GenBank/DDBJ databases">
        <title>Perkinsus olseni comparative genomics.</title>
        <authorList>
            <person name="Bogema D.R."/>
        </authorList>
    </citation>
    <scope>NUCLEOTIDE SEQUENCE [LARGE SCALE GENOMIC DNA]</scope>
    <source>
        <strain evidence="8">ATCC PRA-179</strain>
    </source>
</reference>
<feature type="domain" description="RING-type" evidence="7">
    <location>
        <begin position="172"/>
        <end position="215"/>
    </location>
</feature>
<dbReference type="EMBL" id="JABAHT010000087">
    <property type="protein sequence ID" value="KAF4665745.1"/>
    <property type="molecule type" value="Genomic_DNA"/>
</dbReference>
<evidence type="ECO:0000256" key="3">
    <source>
        <dbReference type="ARBA" id="ARBA00022833"/>
    </source>
</evidence>
<evidence type="ECO:0000259" key="7">
    <source>
        <dbReference type="PROSITE" id="PS50089"/>
    </source>
</evidence>
<name>A0A7J6M2Q1_PEROL</name>
<dbReference type="AlphaFoldDB" id="A0A7J6M2Q1"/>
<feature type="region of interest" description="Disordered" evidence="5">
    <location>
        <begin position="220"/>
        <end position="253"/>
    </location>
</feature>
<comment type="caution">
    <text evidence="8">The sequence shown here is derived from an EMBL/GenBank/DDBJ whole genome shotgun (WGS) entry which is preliminary data.</text>
</comment>
<proteinExistence type="predicted"/>
<feature type="transmembrane region" description="Helical" evidence="6">
    <location>
        <begin position="23"/>
        <end position="45"/>
    </location>
</feature>
<dbReference type="SUPFAM" id="SSF57850">
    <property type="entry name" value="RING/U-box"/>
    <property type="match status" value="1"/>
</dbReference>
<feature type="compositionally biased region" description="Polar residues" evidence="5">
    <location>
        <begin position="230"/>
        <end position="245"/>
    </location>
</feature>
<keyword evidence="3" id="KW-0862">Zinc</keyword>
<keyword evidence="1" id="KW-0479">Metal-binding</keyword>
<feature type="region of interest" description="Disordered" evidence="5">
    <location>
        <begin position="50"/>
        <end position="69"/>
    </location>
</feature>
<keyword evidence="6" id="KW-1133">Transmembrane helix</keyword>
<evidence type="ECO:0000256" key="1">
    <source>
        <dbReference type="ARBA" id="ARBA00022723"/>
    </source>
</evidence>
<keyword evidence="6" id="KW-0812">Transmembrane</keyword>
<dbReference type="InterPro" id="IPR001841">
    <property type="entry name" value="Znf_RING"/>
</dbReference>
<dbReference type="PANTHER" id="PTHR14155:SF627">
    <property type="entry name" value="OS06G0192800 PROTEIN"/>
    <property type="match status" value="1"/>
</dbReference>
<dbReference type="InterPro" id="IPR053238">
    <property type="entry name" value="RING-H2_zinc_finger"/>
</dbReference>
<evidence type="ECO:0000256" key="6">
    <source>
        <dbReference type="SAM" id="Phobius"/>
    </source>
</evidence>
<dbReference type="PANTHER" id="PTHR14155">
    <property type="entry name" value="RING FINGER DOMAIN-CONTAINING"/>
    <property type="match status" value="1"/>
</dbReference>
<evidence type="ECO:0000256" key="4">
    <source>
        <dbReference type="PROSITE-ProRule" id="PRU00175"/>
    </source>
</evidence>
<dbReference type="SMART" id="SM00744">
    <property type="entry name" value="RINGv"/>
    <property type="match status" value="1"/>
</dbReference>
<sequence>MSTPSPFTTTPAPSGTNGGRDTLLIVTSVAMAVATLALVFVVRVLDRCSPGRSDTNRSESRRRESPEERAERLQELINEQATSLTYRLWGAKKRRERNAKAAPDGEVISDKTEDFKQSGADVQRIESIGSFHNSIISSISADLAGVGVVSSEELPSSDEGPGDDESDWTCDCAICLGEFEDEEMVCELKCGHIFHEECLHGWFVSSRKPRCPVCRMEVKSEKDSEEVGDEQSSNAPEQSVSTPEANDTGLAHRLHPIVAI</sequence>
<accession>A0A7J6M2Q1</accession>
<dbReference type="Gene3D" id="3.30.40.10">
    <property type="entry name" value="Zinc/RING finger domain, C3HC4 (zinc finger)"/>
    <property type="match status" value="1"/>
</dbReference>
<dbReference type="GO" id="GO:0008270">
    <property type="term" value="F:zinc ion binding"/>
    <property type="evidence" value="ECO:0007669"/>
    <property type="project" value="UniProtKB-KW"/>
</dbReference>
<keyword evidence="6" id="KW-0472">Membrane</keyword>
<dbReference type="InterPro" id="IPR011016">
    <property type="entry name" value="Znf_RING-CH"/>
</dbReference>
<dbReference type="Pfam" id="PF13639">
    <property type="entry name" value="zf-RING_2"/>
    <property type="match status" value="1"/>
</dbReference>
<dbReference type="OrthoDB" id="21204at2759"/>
<evidence type="ECO:0000313" key="8">
    <source>
        <dbReference type="EMBL" id="KAF4665745.1"/>
    </source>
</evidence>
<dbReference type="Proteomes" id="UP000570595">
    <property type="component" value="Unassembled WGS sequence"/>
</dbReference>
<organism evidence="8 9">
    <name type="scientific">Perkinsus olseni</name>
    <name type="common">Perkinsus atlanticus</name>
    <dbReference type="NCBI Taxonomy" id="32597"/>
    <lineage>
        <taxon>Eukaryota</taxon>
        <taxon>Sar</taxon>
        <taxon>Alveolata</taxon>
        <taxon>Perkinsozoa</taxon>
        <taxon>Perkinsea</taxon>
        <taxon>Perkinsida</taxon>
        <taxon>Perkinsidae</taxon>
        <taxon>Perkinsus</taxon>
    </lineage>
</organism>
<feature type="compositionally biased region" description="Basic and acidic residues" evidence="5">
    <location>
        <begin position="54"/>
        <end position="69"/>
    </location>
</feature>
<evidence type="ECO:0000256" key="5">
    <source>
        <dbReference type="SAM" id="MobiDB-lite"/>
    </source>
</evidence>
<dbReference type="SMART" id="SM01197">
    <property type="entry name" value="FANCL_C"/>
    <property type="match status" value="1"/>
</dbReference>
<dbReference type="InterPro" id="IPR013083">
    <property type="entry name" value="Znf_RING/FYVE/PHD"/>
</dbReference>
<keyword evidence="2 4" id="KW-0863">Zinc-finger</keyword>
<protein>
    <recommendedName>
        <fullName evidence="7">RING-type domain-containing protein</fullName>
    </recommendedName>
</protein>
<dbReference type="SMART" id="SM00184">
    <property type="entry name" value="RING"/>
    <property type="match status" value="1"/>
</dbReference>
<evidence type="ECO:0000313" key="9">
    <source>
        <dbReference type="Proteomes" id="UP000570595"/>
    </source>
</evidence>
<dbReference type="PROSITE" id="PS50089">
    <property type="entry name" value="ZF_RING_2"/>
    <property type="match status" value="1"/>
</dbReference>
<evidence type="ECO:0000256" key="2">
    <source>
        <dbReference type="ARBA" id="ARBA00022771"/>
    </source>
</evidence>
<gene>
    <name evidence="8" type="ORF">FOZ61_010552</name>
</gene>
<dbReference type="CDD" id="cd16473">
    <property type="entry name" value="RING-H2_RNF103"/>
    <property type="match status" value="1"/>
</dbReference>